<evidence type="ECO:0000313" key="3">
    <source>
        <dbReference type="Proteomes" id="UP001219585"/>
    </source>
</evidence>
<keyword evidence="4" id="KW-1185">Reference proteome</keyword>
<dbReference type="KEGG" id="liu:OU989_05425"/>
<evidence type="ECO:0000313" key="1">
    <source>
        <dbReference type="EMBL" id="MEA0979223.1"/>
    </source>
</evidence>
<evidence type="ECO:0000313" key="4">
    <source>
        <dbReference type="Proteomes" id="UP001289615"/>
    </source>
</evidence>
<dbReference type="EMBL" id="JAXUIA010000025">
    <property type="protein sequence ID" value="MEA0979223.1"/>
    <property type="molecule type" value="Genomic_DNA"/>
</dbReference>
<name>A0AAJ5UX48_9BACI</name>
<proteinExistence type="predicted"/>
<evidence type="ECO:0008006" key="5">
    <source>
        <dbReference type="Google" id="ProtNLM"/>
    </source>
</evidence>
<dbReference type="Proteomes" id="UP001219585">
    <property type="component" value="Chromosome"/>
</dbReference>
<protein>
    <recommendedName>
        <fullName evidence="5">Lipoprotein</fullName>
    </recommendedName>
</protein>
<sequence>MYTQKIMLALFLFIFLLTGCGLETKTLTEFYKNDLEDVTKIQVQDGGTGYSKITTDKKVIDEFLSEIKDVQFIPEENQEDRAGFLYSITLYEDEQMTFIFTENYVNDYYYYTEPDIYPIVDSFYKNLKVEEE</sequence>
<gene>
    <name evidence="2" type="ORF">OU989_05425</name>
    <name evidence="1" type="ORF">U6C28_23365</name>
</gene>
<dbReference type="Proteomes" id="UP001289615">
    <property type="component" value="Unassembled WGS sequence"/>
</dbReference>
<dbReference type="RefSeq" id="WP_269897391.1">
    <property type="nucleotide sequence ID" value="NZ_CP113527.1"/>
</dbReference>
<dbReference type="EMBL" id="CP113527">
    <property type="protein sequence ID" value="WDV07930.1"/>
    <property type="molecule type" value="Genomic_DNA"/>
</dbReference>
<organism evidence="2 3">
    <name type="scientific">Lysinibacillus irui</name>
    <dbReference type="NCBI Taxonomy" id="2998077"/>
    <lineage>
        <taxon>Bacteria</taxon>
        <taxon>Bacillati</taxon>
        <taxon>Bacillota</taxon>
        <taxon>Bacilli</taxon>
        <taxon>Bacillales</taxon>
        <taxon>Bacillaceae</taxon>
        <taxon>Lysinibacillus</taxon>
    </lineage>
</organism>
<evidence type="ECO:0000313" key="2">
    <source>
        <dbReference type="EMBL" id="WDV07930.1"/>
    </source>
</evidence>
<reference evidence="2" key="1">
    <citation type="submission" date="2022-11" db="EMBL/GenBank/DDBJ databases">
        <title>Lysinibacillus irui.</title>
        <authorList>
            <person name="Akintayo S.O."/>
        </authorList>
    </citation>
    <scope>NUCLEOTIDE SEQUENCE</scope>
    <source>
        <strain evidence="2">IRB4-01</strain>
    </source>
</reference>
<accession>A0AAJ5UX48</accession>
<reference evidence="1 4" key="2">
    <citation type="submission" date="2023-12" db="EMBL/GenBank/DDBJ databases">
        <title>Genome comparison identifies genes involved in endophytic behavior of Lysinibacillus irui and provides insights into its role as a plant-growth promoting bacterium.</title>
        <authorList>
            <person name="Hilario S."/>
            <person name="Matos I."/>
            <person name="Goncalves M.F.M."/>
            <person name="Pardo C.A."/>
            <person name="Santos M.J."/>
        </authorList>
    </citation>
    <scope>NUCLEOTIDE SEQUENCE [LARGE SCALE GENOMIC DNA]</scope>
    <source>
        <strain evidence="1 4">B3</strain>
    </source>
</reference>
<dbReference type="PROSITE" id="PS51257">
    <property type="entry name" value="PROKAR_LIPOPROTEIN"/>
    <property type="match status" value="1"/>
</dbReference>
<dbReference type="AlphaFoldDB" id="A0AAJ5UX48"/>